<organism evidence="1 2">
    <name type="scientific">Mesocestoides corti</name>
    <name type="common">Flatworm</name>
    <dbReference type="NCBI Taxonomy" id="53468"/>
    <lineage>
        <taxon>Eukaryota</taxon>
        <taxon>Metazoa</taxon>
        <taxon>Spiralia</taxon>
        <taxon>Lophotrochozoa</taxon>
        <taxon>Platyhelminthes</taxon>
        <taxon>Cestoda</taxon>
        <taxon>Eucestoda</taxon>
        <taxon>Cyclophyllidea</taxon>
        <taxon>Mesocestoididae</taxon>
        <taxon>Mesocestoides</taxon>
    </lineage>
</organism>
<dbReference type="Gene3D" id="2.120.10.80">
    <property type="entry name" value="Kelch-type beta propeller"/>
    <property type="match status" value="2"/>
</dbReference>
<dbReference type="OrthoDB" id="6282652at2759"/>
<dbReference type="EMBL" id="UXSR01001481">
    <property type="protein sequence ID" value="VDD78311.1"/>
    <property type="molecule type" value="Genomic_DNA"/>
</dbReference>
<reference evidence="1 2" key="1">
    <citation type="submission" date="2018-10" db="EMBL/GenBank/DDBJ databases">
        <authorList>
            <consortium name="Pathogen Informatics"/>
        </authorList>
    </citation>
    <scope>NUCLEOTIDE SEQUENCE [LARGE SCALE GENOMIC DNA]</scope>
</reference>
<gene>
    <name evidence="1" type="ORF">MCOS_LOCUS4314</name>
</gene>
<evidence type="ECO:0000313" key="2">
    <source>
        <dbReference type="Proteomes" id="UP000267029"/>
    </source>
</evidence>
<dbReference type="InterPro" id="IPR015915">
    <property type="entry name" value="Kelch-typ_b-propeller"/>
</dbReference>
<proteinExistence type="predicted"/>
<sequence length="294" mass="32145">MRESRIEVLDDYVIAYELPSGDTTPYFTTANFLPGQPDINVKFALELRRECVVVSVYGCILLIGGEDDDGDPSDKTDIMDVYSGDVASLPPMMHSRSGHCATLHAGGIFVERLPNLPTARSECSAVYVPAFGDIVVGGWQSRIQREVNNVELLEQCGGVTSEKCSWRALTPMLEWRRSPGIAYFHDRVVVAGGNDGERITVESFSVPSSARDMGQWTKLAGPEQGFGGPISLAVFKKRLLLAGGGIDVLELSSESEVDDSELDGFTWKPQFTITGLTCARLLQMRDTTMKVKKA</sequence>
<dbReference type="SUPFAM" id="SSF117281">
    <property type="entry name" value="Kelch motif"/>
    <property type="match status" value="1"/>
</dbReference>
<protein>
    <submittedName>
        <fullName evidence="1">Uncharacterized protein</fullName>
    </submittedName>
</protein>
<dbReference type="AlphaFoldDB" id="A0A0R3UBL8"/>
<name>A0A0R3UBL8_MESCO</name>
<keyword evidence="2" id="KW-1185">Reference proteome</keyword>
<evidence type="ECO:0000313" key="1">
    <source>
        <dbReference type="EMBL" id="VDD78311.1"/>
    </source>
</evidence>
<accession>A0A0R3UBL8</accession>
<dbReference type="Proteomes" id="UP000267029">
    <property type="component" value="Unassembled WGS sequence"/>
</dbReference>